<proteinExistence type="predicted"/>
<evidence type="ECO:0000313" key="1">
    <source>
        <dbReference type="EMBL" id="OLP67139.1"/>
    </source>
</evidence>
<gene>
    <name evidence="1" type="ORF">AK812_SmicGene48521</name>
</gene>
<name>A0A1Q9BEG6_SYMMI</name>
<dbReference type="Proteomes" id="UP000186817">
    <property type="component" value="Unassembled WGS sequence"/>
</dbReference>
<sequence length="35" mass="4137">MKSIWQPLNDRCGGGYKSSWIWGKNPRIDTSELRR</sequence>
<dbReference type="AlphaFoldDB" id="A0A1Q9BEG6"/>
<keyword evidence="2" id="KW-1185">Reference proteome</keyword>
<protein>
    <submittedName>
        <fullName evidence="1">Uncharacterized protein</fullName>
    </submittedName>
</protein>
<dbReference type="OrthoDB" id="10491256at2759"/>
<accession>A0A1Q9BEG6</accession>
<evidence type="ECO:0000313" key="2">
    <source>
        <dbReference type="Proteomes" id="UP000186817"/>
    </source>
</evidence>
<reference evidence="1 2" key="1">
    <citation type="submission" date="2016-02" db="EMBL/GenBank/DDBJ databases">
        <title>Genome analysis of coral dinoflagellate symbionts highlights evolutionary adaptations to a symbiotic lifestyle.</title>
        <authorList>
            <person name="Aranda M."/>
            <person name="Li Y."/>
            <person name="Liew Y.J."/>
            <person name="Baumgarten S."/>
            <person name="Simakov O."/>
            <person name="Wilson M."/>
            <person name="Piel J."/>
            <person name="Ashoor H."/>
            <person name="Bougouffa S."/>
            <person name="Bajic V.B."/>
            <person name="Ryu T."/>
            <person name="Ravasi T."/>
            <person name="Bayer T."/>
            <person name="Micklem G."/>
            <person name="Kim H."/>
            <person name="Bhak J."/>
            <person name="Lajeunesse T.C."/>
            <person name="Voolstra C.R."/>
        </authorList>
    </citation>
    <scope>NUCLEOTIDE SEQUENCE [LARGE SCALE GENOMIC DNA]</scope>
    <source>
        <strain evidence="1 2">CCMP2467</strain>
    </source>
</reference>
<dbReference type="EMBL" id="LSRX01008098">
    <property type="protein sequence ID" value="OLP67139.1"/>
    <property type="molecule type" value="Genomic_DNA"/>
</dbReference>
<comment type="caution">
    <text evidence="1">The sequence shown here is derived from an EMBL/GenBank/DDBJ whole genome shotgun (WGS) entry which is preliminary data.</text>
</comment>
<feature type="non-terminal residue" evidence="1">
    <location>
        <position position="35"/>
    </location>
</feature>
<organism evidence="1 2">
    <name type="scientific">Symbiodinium microadriaticum</name>
    <name type="common">Dinoflagellate</name>
    <name type="synonym">Zooxanthella microadriatica</name>
    <dbReference type="NCBI Taxonomy" id="2951"/>
    <lineage>
        <taxon>Eukaryota</taxon>
        <taxon>Sar</taxon>
        <taxon>Alveolata</taxon>
        <taxon>Dinophyceae</taxon>
        <taxon>Suessiales</taxon>
        <taxon>Symbiodiniaceae</taxon>
        <taxon>Symbiodinium</taxon>
    </lineage>
</organism>